<accession>G0UIP5</accession>
<organism evidence="1">
    <name type="scientific">Trypanosoma congolense (strain IL3000)</name>
    <dbReference type="NCBI Taxonomy" id="1068625"/>
    <lineage>
        <taxon>Eukaryota</taxon>
        <taxon>Discoba</taxon>
        <taxon>Euglenozoa</taxon>
        <taxon>Kinetoplastea</taxon>
        <taxon>Metakinetoplastina</taxon>
        <taxon>Trypanosomatida</taxon>
        <taxon>Trypanosomatidae</taxon>
        <taxon>Trypanosoma</taxon>
        <taxon>Nannomonas</taxon>
    </lineage>
</organism>
<gene>
    <name evidence="1" type="ORF">TCIL3000_1_30</name>
</gene>
<reference evidence="1" key="1">
    <citation type="journal article" date="2012" name="Proc. Natl. Acad. Sci. U.S.A.">
        <title>Antigenic diversity is generated by distinct evolutionary mechanisms in African trypanosome species.</title>
        <authorList>
            <person name="Jackson A.P."/>
            <person name="Berry A."/>
            <person name="Aslett M."/>
            <person name="Allison H.C."/>
            <person name="Burton P."/>
            <person name="Vavrova-Anderson J."/>
            <person name="Brown R."/>
            <person name="Browne H."/>
            <person name="Corton N."/>
            <person name="Hauser H."/>
            <person name="Gamble J."/>
            <person name="Gilderthorp R."/>
            <person name="Marcello L."/>
            <person name="McQuillan J."/>
            <person name="Otto T.D."/>
            <person name="Quail M.A."/>
            <person name="Sanders M.J."/>
            <person name="van Tonder A."/>
            <person name="Ginger M.L."/>
            <person name="Field M.C."/>
            <person name="Barry J.D."/>
            <person name="Hertz-Fowler C."/>
            <person name="Berriman M."/>
        </authorList>
    </citation>
    <scope>NUCLEOTIDE SEQUENCE</scope>
    <source>
        <strain evidence="1">IL3000</strain>
    </source>
</reference>
<protein>
    <submittedName>
        <fullName evidence="1">Uncharacterized protein TCIL3000_1_30</fullName>
    </submittedName>
</protein>
<dbReference type="Pfam" id="PF26363">
    <property type="entry name" value="Phospholipase-like"/>
    <property type="match status" value="1"/>
</dbReference>
<dbReference type="VEuPathDB" id="TriTrypDB:TcIL3000_1_30"/>
<sequence>MSFTLMNEWACLPLECSDSDRDACNQERNLVAQCLQASKRVYEENGETAPDGFEKLDFRVEWKMGDSGVCKASLYKKERDGKKPLVIVAFRGTQFSKLHQWKDNILGWVGVSCGERNAADFARKVNEQYPQADVVFTGHSKGGAEAIVAAATVGGHAIVFNPRRVAGRTLLRHATGNPNIRIHRVEGELFGGLDLPTVVGGGLGGPILGKVFSGFLNVTLTAALELCETEKKPCNTELEVEVRVCEYALPNAGPVTAHSIEGMERAFDKDKNPRLGREIWIF</sequence>
<dbReference type="InterPro" id="IPR029058">
    <property type="entry name" value="AB_hydrolase_fold"/>
</dbReference>
<evidence type="ECO:0000313" key="1">
    <source>
        <dbReference type="EMBL" id="CCC89245.1"/>
    </source>
</evidence>
<dbReference type="SUPFAM" id="SSF53474">
    <property type="entry name" value="alpha/beta-Hydrolases"/>
    <property type="match status" value="1"/>
</dbReference>
<proteinExistence type="predicted"/>
<dbReference type="EMBL" id="HE575314">
    <property type="protein sequence ID" value="CCC89245.1"/>
    <property type="molecule type" value="Genomic_DNA"/>
</dbReference>
<dbReference type="AlphaFoldDB" id="G0UIP5"/>
<dbReference type="Gene3D" id="3.40.50.1820">
    <property type="entry name" value="alpha/beta hydrolase"/>
    <property type="match status" value="1"/>
</dbReference>
<name>G0UIP5_TRYCI</name>